<organism evidence="6 7">
    <name type="scientific">Streptomyces hawaiiensis</name>
    <dbReference type="NCBI Taxonomy" id="67305"/>
    <lineage>
        <taxon>Bacteria</taxon>
        <taxon>Bacillati</taxon>
        <taxon>Actinomycetota</taxon>
        <taxon>Actinomycetes</taxon>
        <taxon>Kitasatosporales</taxon>
        <taxon>Streptomycetaceae</taxon>
        <taxon>Streptomyces</taxon>
    </lineage>
</organism>
<dbReference type="AlphaFoldDB" id="A0A6G5R7Z6"/>
<dbReference type="GO" id="GO:0016811">
    <property type="term" value="F:hydrolase activity, acting on carbon-nitrogen (but not peptide) bonds, in linear amides"/>
    <property type="evidence" value="ECO:0007669"/>
    <property type="project" value="InterPro"/>
</dbReference>
<dbReference type="PANTHER" id="PTHR37326">
    <property type="entry name" value="BLL3975 PROTEIN"/>
    <property type="match status" value="1"/>
</dbReference>
<dbReference type="EMBL" id="CP021978">
    <property type="protein sequence ID" value="QCD54090.1"/>
    <property type="molecule type" value="Genomic_DNA"/>
</dbReference>
<dbReference type="InterPro" id="IPR053138">
    <property type="entry name" value="N-alpha-Ac-DABA_deacetylase"/>
</dbReference>
<evidence type="ECO:0000259" key="5">
    <source>
        <dbReference type="Pfam" id="PF24827"/>
    </source>
</evidence>
<dbReference type="GO" id="GO:0046872">
    <property type="term" value="F:metal ion binding"/>
    <property type="evidence" value="ECO:0007669"/>
    <property type="project" value="UniProtKB-KW"/>
</dbReference>
<reference evidence="6 7" key="1">
    <citation type="submission" date="2017-06" db="EMBL/GenBank/DDBJ databases">
        <title>Complete Genome Sequence of Streptomyces hawaiiensis NRRL 15010 and insights into acyldepsipeptides biosynthesis.</title>
        <authorList>
            <person name="Mariita R.M."/>
            <person name="Sello J.K."/>
        </authorList>
    </citation>
    <scope>NUCLEOTIDE SEQUENCE [LARGE SCALE GENOMIC DNA]</scope>
    <source>
        <strain evidence="6 7">ATCC 12236</strain>
    </source>
</reference>
<evidence type="ECO:0000256" key="1">
    <source>
        <dbReference type="ARBA" id="ARBA00001947"/>
    </source>
</evidence>
<feature type="domain" description="Succinylglutamate desuccinylase/Aspartoacylase catalytic" evidence="5">
    <location>
        <begin position="45"/>
        <end position="233"/>
    </location>
</feature>
<dbReference type="Pfam" id="PF24827">
    <property type="entry name" value="AstE_AspA_cat"/>
    <property type="match status" value="1"/>
</dbReference>
<dbReference type="InterPro" id="IPR043795">
    <property type="entry name" value="N-alpha-Ac-DABA-like"/>
</dbReference>
<name>A0A6G5R7Z6_9ACTN</name>
<evidence type="ECO:0000313" key="6">
    <source>
        <dbReference type="EMBL" id="QCD54090.1"/>
    </source>
</evidence>
<protein>
    <submittedName>
        <fullName evidence="6">Ethanolamine utilization protein EutE</fullName>
    </submittedName>
</protein>
<evidence type="ECO:0000256" key="3">
    <source>
        <dbReference type="ARBA" id="ARBA00022801"/>
    </source>
</evidence>
<dbReference type="PANTHER" id="PTHR37326:SF1">
    <property type="entry name" value="BLL3975 PROTEIN"/>
    <property type="match status" value="1"/>
</dbReference>
<sequence length="327" mass="34115">MRNDMTLTVGPLRAEPGRKTRGVIPVDLGLTTVEIPLVLVNGSRPGPRVVITGGVHGGEFVGIDAATRLAGFLEPDDVTGQVVICPVANPPAVYDGRLGKSPLDDVNINRVFPGDPAGGPTERLAAWLFEHVISGADAYADLHSGGIDETLLDFVGYRLTSDAELDARTRAMAHAVGHERVLFGRNAEGGNSHAAAARQGIPAILIETGQLGERDPAQARALLDGLYRLLHHLGVIDAPQHVAPVTAQPRDWVWTGSVVSPATGLWYPDAATGDEVTAGQPVGRVIDPADGSEHKVTATATGQILYGMNGLTVAPGAELAAIAVPHD</sequence>
<dbReference type="Proteomes" id="UP000495940">
    <property type="component" value="Chromosome"/>
</dbReference>
<keyword evidence="3" id="KW-0378">Hydrolase</keyword>
<dbReference type="GO" id="GO:0016788">
    <property type="term" value="F:hydrolase activity, acting on ester bonds"/>
    <property type="evidence" value="ECO:0007669"/>
    <property type="project" value="InterPro"/>
</dbReference>
<comment type="cofactor">
    <cofactor evidence="1">
        <name>Zn(2+)</name>
        <dbReference type="ChEBI" id="CHEBI:29105"/>
    </cofactor>
</comment>
<accession>A0A6G5R7Z6</accession>
<evidence type="ECO:0000256" key="4">
    <source>
        <dbReference type="ARBA" id="ARBA00022833"/>
    </source>
</evidence>
<keyword evidence="4" id="KW-0862">Zinc</keyword>
<dbReference type="Gene3D" id="3.40.630.10">
    <property type="entry name" value="Zn peptidases"/>
    <property type="match status" value="1"/>
</dbReference>
<proteinExistence type="predicted"/>
<dbReference type="InterPro" id="IPR055438">
    <property type="entry name" value="AstE_AspA_cat"/>
</dbReference>
<dbReference type="SUPFAM" id="SSF53187">
    <property type="entry name" value="Zn-dependent exopeptidases"/>
    <property type="match status" value="1"/>
</dbReference>
<dbReference type="PIRSF" id="PIRSF039012">
    <property type="entry name" value="ASP"/>
    <property type="match status" value="1"/>
</dbReference>
<keyword evidence="7" id="KW-1185">Reference proteome</keyword>
<keyword evidence="2" id="KW-0479">Metal-binding</keyword>
<evidence type="ECO:0000256" key="2">
    <source>
        <dbReference type="ARBA" id="ARBA00022723"/>
    </source>
</evidence>
<gene>
    <name evidence="6" type="ORF">CEB94_03780</name>
</gene>
<evidence type="ECO:0000313" key="7">
    <source>
        <dbReference type="Proteomes" id="UP000495940"/>
    </source>
</evidence>
<dbReference type="KEGG" id="shaw:CEB94_03780"/>